<name>A0A2B7X068_9EURO</name>
<dbReference type="Proteomes" id="UP000224080">
    <property type="component" value="Unassembled WGS sequence"/>
</dbReference>
<gene>
    <name evidence="1" type="ORF">GX51_04880</name>
</gene>
<dbReference type="EMBL" id="PDNC01000064">
    <property type="protein sequence ID" value="PGH02068.1"/>
    <property type="molecule type" value="Genomic_DNA"/>
</dbReference>
<accession>A0A2B7X068</accession>
<evidence type="ECO:0000313" key="2">
    <source>
        <dbReference type="Proteomes" id="UP000224080"/>
    </source>
</evidence>
<sequence>MAVVSSETFALNVGRGAWPSGNIAYFASLPMPTKKELFSVICSLINSPPGGEKARKIFETTWPSMVPLCGSEQVELLSELLKSLTALRDSTGNSPDERFRNKQNVTEELKTGSRIRLPSYDALTHTPYRSFYPGRTLQSYEGCGRTKDPIWTARYI</sequence>
<evidence type="ECO:0000313" key="1">
    <source>
        <dbReference type="EMBL" id="PGH02068.1"/>
    </source>
</evidence>
<reference evidence="1 2" key="1">
    <citation type="submission" date="2017-10" db="EMBL/GenBank/DDBJ databases">
        <title>Comparative genomics in systemic dimorphic fungi from Ajellomycetaceae.</title>
        <authorList>
            <person name="Munoz J.F."/>
            <person name="Mcewen J.G."/>
            <person name="Clay O.K."/>
            <person name="Cuomo C.A."/>
        </authorList>
    </citation>
    <scope>NUCLEOTIDE SEQUENCE [LARGE SCALE GENOMIC DNA]</scope>
    <source>
        <strain evidence="1 2">UAMH130</strain>
    </source>
</reference>
<dbReference type="AlphaFoldDB" id="A0A2B7X068"/>
<proteinExistence type="predicted"/>
<comment type="caution">
    <text evidence="1">The sequence shown here is derived from an EMBL/GenBank/DDBJ whole genome shotgun (WGS) entry which is preliminary data.</text>
</comment>
<protein>
    <submittedName>
        <fullName evidence="1">Uncharacterized protein</fullName>
    </submittedName>
</protein>
<keyword evidence="2" id="KW-1185">Reference proteome</keyword>
<organism evidence="1 2">
    <name type="scientific">Blastomyces parvus</name>
    <dbReference type="NCBI Taxonomy" id="2060905"/>
    <lineage>
        <taxon>Eukaryota</taxon>
        <taxon>Fungi</taxon>
        <taxon>Dikarya</taxon>
        <taxon>Ascomycota</taxon>
        <taxon>Pezizomycotina</taxon>
        <taxon>Eurotiomycetes</taxon>
        <taxon>Eurotiomycetidae</taxon>
        <taxon>Onygenales</taxon>
        <taxon>Ajellomycetaceae</taxon>
        <taxon>Blastomyces</taxon>
    </lineage>
</organism>